<feature type="compositionally biased region" description="Basic and acidic residues" evidence="1">
    <location>
        <begin position="89"/>
        <end position="101"/>
    </location>
</feature>
<evidence type="ECO:0000313" key="2">
    <source>
        <dbReference type="EMBL" id="SPC78515.1"/>
    </source>
</evidence>
<feature type="region of interest" description="Disordered" evidence="1">
    <location>
        <begin position="227"/>
        <end position="250"/>
    </location>
</feature>
<accession>A0A2N9EUK8</accession>
<evidence type="ECO:0008006" key="3">
    <source>
        <dbReference type="Google" id="ProtNLM"/>
    </source>
</evidence>
<feature type="compositionally biased region" description="Polar residues" evidence="1">
    <location>
        <begin position="106"/>
        <end position="119"/>
    </location>
</feature>
<dbReference type="SUPFAM" id="SSF46565">
    <property type="entry name" value="Chaperone J-domain"/>
    <property type="match status" value="1"/>
</dbReference>
<dbReference type="EMBL" id="OIVN01000335">
    <property type="protein sequence ID" value="SPC78515.1"/>
    <property type="molecule type" value="Genomic_DNA"/>
</dbReference>
<dbReference type="PANTHER" id="PTHR36335:SF1">
    <property type="entry name" value="CHAPERONE DNAJ-DOMAIN SUPERFAMILY PROTEIN"/>
    <property type="match status" value="1"/>
</dbReference>
<proteinExistence type="predicted"/>
<evidence type="ECO:0000256" key="1">
    <source>
        <dbReference type="SAM" id="MobiDB-lite"/>
    </source>
</evidence>
<feature type="region of interest" description="Disordered" evidence="1">
    <location>
        <begin position="1"/>
        <end position="35"/>
    </location>
</feature>
<gene>
    <name evidence="2" type="ORF">FSB_LOCUS6397</name>
</gene>
<reference evidence="2" key="1">
    <citation type="submission" date="2018-02" db="EMBL/GenBank/DDBJ databases">
        <authorList>
            <person name="Cohen D.B."/>
            <person name="Kent A.D."/>
        </authorList>
    </citation>
    <scope>NUCLEOTIDE SEQUENCE</scope>
</reference>
<name>A0A2N9EUK8_FAGSY</name>
<dbReference type="PANTHER" id="PTHR36335">
    <property type="entry name" value="CHAPERONE DNAJ-DOMAIN SUPERFAMILY PROTEIN"/>
    <property type="match status" value="1"/>
</dbReference>
<feature type="region of interest" description="Disordered" evidence="1">
    <location>
        <begin position="294"/>
        <end position="320"/>
    </location>
</feature>
<feature type="compositionally biased region" description="Low complexity" evidence="1">
    <location>
        <begin position="161"/>
        <end position="173"/>
    </location>
</feature>
<dbReference type="AlphaFoldDB" id="A0A2N9EUK8"/>
<sequence>MRGKGVSRGHSQAGTSSRKKSFKSGETKGNLDDDDVVLIDVDSDMSSNVIIIDVPDKIQENLKCSSVQRKDTKFPHQGVISIDDDESDVMDHPGIGEKGSGELDSDATSSKRSCPASNYMQNSVDLDGDECRVVHEKRSSFKLSKCKQMYSRKAPSRNRYGLESDSESGSSDSDYSDCELMEGSFGKLHEQWKKAYLKRKHDLHNGQSGLDDQTSFSGSHADTHTDFEEVNRTEKQPKVPVCSSSSSQDHEKENLSAFFASGDGYMGGTSFSPGMESPFEKSDQRLAEDPPLNYERQSSYNVNGGGSGFCHGEQSHQMPPSSTAVLSREKVDEFCQAPSSCNTFDETHVNLDLFLSNEANGNEEQVNGVGNGFCNTAEETFFCSTPLEGKSEVSNGKTFSEEREKYGDVAPVCGRDIINEREKLKETDEYKRAIEEEWASRQRQLQIQGIPFLFGIWVASCSHSDSEAVYCKDAVESQRLRKRRRDERRLLDMQRRQKQRVEEVRETQKKDEENMNLKEQFRVEISKELNKLEMTCIDMASLLRGLGIHVGGGPYPLSQEVHTAYKRAVLKFHPDRASKTDIYQQLSPGYICKAVGIVLSQGNYCFKGCLFLLEAGGENEIVHFCHIFDYDVPSDGKKCSVSS</sequence>
<organism evidence="2">
    <name type="scientific">Fagus sylvatica</name>
    <name type="common">Beechnut</name>
    <dbReference type="NCBI Taxonomy" id="28930"/>
    <lineage>
        <taxon>Eukaryota</taxon>
        <taxon>Viridiplantae</taxon>
        <taxon>Streptophyta</taxon>
        <taxon>Embryophyta</taxon>
        <taxon>Tracheophyta</taxon>
        <taxon>Spermatophyta</taxon>
        <taxon>Magnoliopsida</taxon>
        <taxon>eudicotyledons</taxon>
        <taxon>Gunneridae</taxon>
        <taxon>Pentapetalae</taxon>
        <taxon>rosids</taxon>
        <taxon>fabids</taxon>
        <taxon>Fagales</taxon>
        <taxon>Fagaceae</taxon>
        <taxon>Fagus</taxon>
    </lineage>
</organism>
<feature type="compositionally biased region" description="Basic and acidic residues" evidence="1">
    <location>
        <begin position="227"/>
        <end position="237"/>
    </location>
</feature>
<feature type="region of interest" description="Disordered" evidence="1">
    <location>
        <begin position="81"/>
        <end position="119"/>
    </location>
</feature>
<protein>
    <recommendedName>
        <fullName evidence="3">J domain-containing protein</fullName>
    </recommendedName>
</protein>
<feature type="region of interest" description="Disordered" evidence="1">
    <location>
        <begin position="154"/>
        <end position="176"/>
    </location>
</feature>
<dbReference type="InterPro" id="IPR036869">
    <property type="entry name" value="J_dom_sf"/>
</dbReference>
<dbReference type="Gene3D" id="1.10.287.110">
    <property type="entry name" value="DnaJ domain"/>
    <property type="match status" value="1"/>
</dbReference>